<proteinExistence type="predicted"/>
<reference evidence="2 3" key="1">
    <citation type="journal article" date="2013" name="Genome Biol.">
        <title>Genome of Acanthamoeba castellanii highlights extensive lateral gene transfer and early evolution of tyrosine kinase signaling.</title>
        <authorList>
            <person name="Clarke M."/>
            <person name="Lohan A.J."/>
            <person name="Liu B."/>
            <person name="Lagkouvardos I."/>
            <person name="Roy S."/>
            <person name="Zafar N."/>
            <person name="Bertelli C."/>
            <person name="Schilde C."/>
            <person name="Kianianmomeni A."/>
            <person name="Burglin T.R."/>
            <person name="Frech C."/>
            <person name="Turcotte B."/>
            <person name="Kopec K.O."/>
            <person name="Synnott J.M."/>
            <person name="Choo C."/>
            <person name="Paponov I."/>
            <person name="Finkler A."/>
            <person name="Soon Heng Tan C."/>
            <person name="Hutchins A.P."/>
            <person name="Weinmeier T."/>
            <person name="Rattei T."/>
            <person name="Chu J.S."/>
            <person name="Gimenez G."/>
            <person name="Irimia M."/>
            <person name="Rigden D.J."/>
            <person name="Fitzpatrick D.A."/>
            <person name="Lorenzo-Morales J."/>
            <person name="Bateman A."/>
            <person name="Chiu C.H."/>
            <person name="Tang P."/>
            <person name="Hegemann P."/>
            <person name="Fromm H."/>
            <person name="Raoult D."/>
            <person name="Greub G."/>
            <person name="Miranda-Saavedra D."/>
            <person name="Chen N."/>
            <person name="Nash P."/>
            <person name="Ginger M.L."/>
            <person name="Horn M."/>
            <person name="Schaap P."/>
            <person name="Caler L."/>
            <person name="Loftus B."/>
        </authorList>
    </citation>
    <scope>NUCLEOTIDE SEQUENCE [LARGE SCALE GENOMIC DNA]</scope>
    <source>
        <strain evidence="2 3">Neff</strain>
    </source>
</reference>
<dbReference type="Pfam" id="PF00179">
    <property type="entry name" value="UQ_con"/>
    <property type="match status" value="1"/>
</dbReference>
<dbReference type="InterPro" id="IPR016135">
    <property type="entry name" value="UBQ-conjugating_enzyme/RWD"/>
</dbReference>
<dbReference type="AlphaFoldDB" id="L8GFE3"/>
<keyword evidence="3" id="KW-1185">Reference proteome</keyword>
<dbReference type="Proteomes" id="UP000011083">
    <property type="component" value="Unassembled WGS sequence"/>
</dbReference>
<feature type="domain" description="UBC core" evidence="1">
    <location>
        <begin position="6"/>
        <end position="160"/>
    </location>
</feature>
<evidence type="ECO:0000313" key="3">
    <source>
        <dbReference type="Proteomes" id="UP000011083"/>
    </source>
</evidence>
<organism evidence="2 3">
    <name type="scientific">Acanthamoeba castellanii (strain ATCC 30010 / Neff)</name>
    <dbReference type="NCBI Taxonomy" id="1257118"/>
    <lineage>
        <taxon>Eukaryota</taxon>
        <taxon>Amoebozoa</taxon>
        <taxon>Discosea</taxon>
        <taxon>Longamoebia</taxon>
        <taxon>Centramoebida</taxon>
        <taxon>Acanthamoebidae</taxon>
        <taxon>Acanthamoeba</taxon>
    </lineage>
</organism>
<dbReference type="RefSeq" id="XP_004333715.1">
    <property type="nucleotide sequence ID" value="XM_004333667.1"/>
</dbReference>
<dbReference type="Gene3D" id="3.10.110.10">
    <property type="entry name" value="Ubiquitin Conjugating Enzyme"/>
    <property type="match status" value="1"/>
</dbReference>
<protein>
    <submittedName>
        <fullName evidence="2">Ubiquitinconjugating enzyme subfamily protein</fullName>
    </submittedName>
</protein>
<dbReference type="PROSITE" id="PS50127">
    <property type="entry name" value="UBC_2"/>
    <property type="match status" value="1"/>
</dbReference>
<name>L8GFE3_ACACF</name>
<dbReference type="InterPro" id="IPR000608">
    <property type="entry name" value="UBC"/>
</dbReference>
<dbReference type="SMART" id="SM00212">
    <property type="entry name" value="UBCc"/>
    <property type="match status" value="1"/>
</dbReference>
<dbReference type="OrthoDB" id="10069349at2759"/>
<gene>
    <name evidence="2" type="ORF">ACA1_261200</name>
</gene>
<dbReference type="SUPFAM" id="SSF54495">
    <property type="entry name" value="UBC-like"/>
    <property type="match status" value="1"/>
</dbReference>
<dbReference type="GeneID" id="14911988"/>
<accession>L8GFE3</accession>
<evidence type="ECO:0000259" key="1">
    <source>
        <dbReference type="PROSITE" id="PS50127"/>
    </source>
</evidence>
<dbReference type="CDD" id="cd23794">
    <property type="entry name" value="UBCc_UBE2F_UBE2M"/>
    <property type="match status" value="1"/>
</dbReference>
<dbReference type="STRING" id="1257118.L8GFE3"/>
<dbReference type="EMBL" id="KB008148">
    <property type="protein sequence ID" value="ELR11702.1"/>
    <property type="molecule type" value="Genomic_DNA"/>
</dbReference>
<evidence type="ECO:0000313" key="2">
    <source>
        <dbReference type="EMBL" id="ELR11702.1"/>
    </source>
</evidence>
<dbReference type="KEGG" id="acan:ACA1_261200"/>
<dbReference type="PANTHER" id="PTHR24068">
    <property type="entry name" value="UBIQUITIN-CONJUGATING ENZYME E2"/>
    <property type="match status" value="1"/>
</dbReference>
<sequence>MATQPCLNKVILKEFKDTCYRSFAQDQITITFPDEEDLTKVEVILTPNEGVYRDARIVFSIDLTTEYPTRAPIIRCKTPVLHPNIEGDEICLNILDDEWSECLRLVDYALLWLLYNPNLDSRLNCDCPEEEDSFVVLARRALCGEHVGGRYYECLLIVPEAPPPPPAPTVVGLTTAFSLAASLAARFGLEHPNDTNINDDSVGASPADLFGLEHANDTTNEQMVEAPTLTPIAV</sequence>
<dbReference type="VEuPathDB" id="AmoebaDB:ACA1_261200"/>